<dbReference type="InterPro" id="IPR011711">
    <property type="entry name" value="GntR_C"/>
</dbReference>
<keyword evidence="2" id="KW-0238">DNA-binding</keyword>
<dbReference type="SMART" id="SM00345">
    <property type="entry name" value="HTH_GNTR"/>
    <property type="match status" value="1"/>
</dbReference>
<evidence type="ECO:0000313" key="6">
    <source>
        <dbReference type="Proteomes" id="UP000294360"/>
    </source>
</evidence>
<evidence type="ECO:0000256" key="3">
    <source>
        <dbReference type="ARBA" id="ARBA00023163"/>
    </source>
</evidence>
<dbReference type="GO" id="GO:0003677">
    <property type="term" value="F:DNA binding"/>
    <property type="evidence" value="ECO:0007669"/>
    <property type="project" value="UniProtKB-KW"/>
</dbReference>
<dbReference type="Pfam" id="PF07729">
    <property type="entry name" value="FCD"/>
    <property type="match status" value="1"/>
</dbReference>
<dbReference type="PROSITE" id="PS50949">
    <property type="entry name" value="HTH_GNTR"/>
    <property type="match status" value="1"/>
</dbReference>
<dbReference type="SUPFAM" id="SSF48008">
    <property type="entry name" value="GntR ligand-binding domain-like"/>
    <property type="match status" value="1"/>
</dbReference>
<accession>A0A4U8Z5E0</accession>
<proteinExistence type="predicted"/>
<reference evidence="5 6" key="1">
    <citation type="submission" date="2019-03" db="EMBL/GenBank/DDBJ databases">
        <authorList>
            <person name="Kox A.R. M."/>
        </authorList>
    </citation>
    <scope>NUCLEOTIDE SEQUENCE [LARGE SCALE GENOMIC DNA]</scope>
    <source>
        <strain evidence="5">MTUNDRAET4 annotated genome</strain>
    </source>
</reference>
<dbReference type="Gene3D" id="1.20.120.530">
    <property type="entry name" value="GntR ligand-binding domain-like"/>
    <property type="match status" value="1"/>
</dbReference>
<dbReference type="SMART" id="SM00895">
    <property type="entry name" value="FCD"/>
    <property type="match status" value="1"/>
</dbReference>
<dbReference type="KEGG" id="mtun:MTUNDRAET4_3904"/>
<protein>
    <submittedName>
        <fullName evidence="5">Uncharacterized HTH-type transcriptional regulator BphR</fullName>
    </submittedName>
</protein>
<dbReference type="Proteomes" id="UP000294360">
    <property type="component" value="Chromosome"/>
</dbReference>
<dbReference type="GO" id="GO:0003700">
    <property type="term" value="F:DNA-binding transcription factor activity"/>
    <property type="evidence" value="ECO:0007669"/>
    <property type="project" value="InterPro"/>
</dbReference>
<dbReference type="Pfam" id="PF00392">
    <property type="entry name" value="GntR"/>
    <property type="match status" value="1"/>
</dbReference>
<dbReference type="InterPro" id="IPR036390">
    <property type="entry name" value="WH_DNA-bd_sf"/>
</dbReference>
<organism evidence="5 6">
    <name type="scientific">Methylocella tundrae</name>
    <dbReference type="NCBI Taxonomy" id="227605"/>
    <lineage>
        <taxon>Bacteria</taxon>
        <taxon>Pseudomonadati</taxon>
        <taxon>Pseudomonadota</taxon>
        <taxon>Alphaproteobacteria</taxon>
        <taxon>Hyphomicrobiales</taxon>
        <taxon>Beijerinckiaceae</taxon>
        <taxon>Methylocella</taxon>
    </lineage>
</organism>
<dbReference type="AlphaFoldDB" id="A0A4U8Z5E0"/>
<dbReference type="EMBL" id="LR536450">
    <property type="protein sequence ID" value="VFU10785.1"/>
    <property type="molecule type" value="Genomic_DNA"/>
</dbReference>
<dbReference type="PANTHER" id="PTHR43537">
    <property type="entry name" value="TRANSCRIPTIONAL REGULATOR, GNTR FAMILY"/>
    <property type="match status" value="1"/>
</dbReference>
<name>A0A4U8Z5E0_METTU</name>
<keyword evidence="1" id="KW-0805">Transcription regulation</keyword>
<dbReference type="InterPro" id="IPR008920">
    <property type="entry name" value="TF_FadR/GntR_C"/>
</dbReference>
<evidence type="ECO:0000313" key="5">
    <source>
        <dbReference type="EMBL" id="VFU10785.1"/>
    </source>
</evidence>
<evidence type="ECO:0000256" key="1">
    <source>
        <dbReference type="ARBA" id="ARBA00023015"/>
    </source>
</evidence>
<dbReference type="InterPro" id="IPR036388">
    <property type="entry name" value="WH-like_DNA-bd_sf"/>
</dbReference>
<dbReference type="InterPro" id="IPR000524">
    <property type="entry name" value="Tscrpt_reg_HTH_GntR"/>
</dbReference>
<keyword evidence="3" id="KW-0804">Transcription</keyword>
<dbReference type="PANTHER" id="PTHR43537:SF20">
    <property type="entry name" value="HTH-TYPE TRANSCRIPTIONAL REPRESSOR GLAR"/>
    <property type="match status" value="1"/>
</dbReference>
<evidence type="ECO:0000259" key="4">
    <source>
        <dbReference type="PROSITE" id="PS50949"/>
    </source>
</evidence>
<evidence type="ECO:0000256" key="2">
    <source>
        <dbReference type="ARBA" id="ARBA00023125"/>
    </source>
</evidence>
<sequence>MLSQVLKMTTGYEMNALSGRANGAVSARSLVEAAYGAVRQDILSGDLAPGTKLMVELLKERYNVGAGTLREALIRLVGEALVISEEQRGFRVASISIEDLADLTRNRVFVEAEALRQAIELGDDSWEADIVAAYHHLSKVEERLGATPETQSDDFEYRNRNFHRALIAACPSRWLHHFHGILFQQSERYRRIALTSRPVRRDVHAEHEGLMKAALARDSKLACRLASEHIERTLDVLSKVLAAAAKK</sequence>
<dbReference type="Gene3D" id="1.10.10.10">
    <property type="entry name" value="Winged helix-like DNA-binding domain superfamily/Winged helix DNA-binding domain"/>
    <property type="match status" value="1"/>
</dbReference>
<dbReference type="SUPFAM" id="SSF46785">
    <property type="entry name" value="Winged helix' DNA-binding domain"/>
    <property type="match status" value="1"/>
</dbReference>
<gene>
    <name evidence="5" type="primary">bphR</name>
    <name evidence="5" type="ORF">MTUNDRAET4_3904</name>
</gene>
<feature type="domain" description="HTH gntR-type" evidence="4">
    <location>
        <begin position="28"/>
        <end position="95"/>
    </location>
</feature>